<feature type="transmembrane region" description="Helical" evidence="1">
    <location>
        <begin position="36"/>
        <end position="56"/>
    </location>
</feature>
<dbReference type="Proteomes" id="UP000515140">
    <property type="component" value="Unplaced"/>
</dbReference>
<sequence length="143" mass="16424">MNSSSEPFGARSEPGWSEEELQEMLWFYRTEDSTPWNIAVLALASVVFVLNVFLLSRNIMARRNRKMNSQDKQAVETKSSFEIVTNKEGSVSQKDDNSLDILKEKLFSQNQNPEQEMTELKETAATVISPESSEEVRLWRTET</sequence>
<accession>A0A6P5IM01</accession>
<evidence type="ECO:0000256" key="1">
    <source>
        <dbReference type="SAM" id="Phobius"/>
    </source>
</evidence>
<dbReference type="GO" id="GO:0032991">
    <property type="term" value="C:protein-containing complex"/>
    <property type="evidence" value="ECO:0007669"/>
    <property type="project" value="TreeGrafter"/>
</dbReference>
<dbReference type="OMA" id="EMLWVFR"/>
<keyword evidence="1" id="KW-1133">Transmembrane helix</keyword>
<dbReference type="PANTHER" id="PTHR36129:SF1">
    <property type="entry name" value="ORGANIC SOLUTE TRANSPORTER SUBUNIT BETA"/>
    <property type="match status" value="1"/>
</dbReference>
<keyword evidence="1" id="KW-0472">Membrane</keyword>
<dbReference type="AlphaFoldDB" id="A0A6P5IM01"/>
<dbReference type="InParanoid" id="A0A6P5IM01"/>
<reference evidence="3" key="1">
    <citation type="submission" date="2025-08" db="UniProtKB">
        <authorList>
            <consortium name="RefSeq"/>
        </authorList>
    </citation>
    <scope>IDENTIFICATION</scope>
    <source>
        <tissue evidence="3">Spleen</tissue>
    </source>
</reference>
<evidence type="ECO:0000313" key="3">
    <source>
        <dbReference type="RefSeq" id="XP_020822203.1"/>
    </source>
</evidence>
<dbReference type="GO" id="GO:0015721">
    <property type="term" value="P:bile acid and bile salt transport"/>
    <property type="evidence" value="ECO:0007669"/>
    <property type="project" value="InterPro"/>
</dbReference>
<evidence type="ECO:0000313" key="2">
    <source>
        <dbReference type="Proteomes" id="UP000515140"/>
    </source>
</evidence>
<dbReference type="RefSeq" id="XP_020822203.1">
    <property type="nucleotide sequence ID" value="XM_020966544.1"/>
</dbReference>
<dbReference type="PANTHER" id="PTHR36129">
    <property type="entry name" value="ORGANIC SOLUTE TRANSPORTER SUBUNIT BETA-RELATED"/>
    <property type="match status" value="1"/>
</dbReference>
<keyword evidence="1" id="KW-0812">Transmembrane</keyword>
<keyword evidence="2" id="KW-1185">Reference proteome</keyword>
<dbReference type="GeneID" id="110191993"/>
<dbReference type="Pfam" id="PF15048">
    <property type="entry name" value="OSTbeta"/>
    <property type="match status" value="1"/>
</dbReference>
<dbReference type="KEGG" id="pcw:110191993"/>
<dbReference type="FunCoup" id="A0A6P5IM01">
    <property type="interactions" value="28"/>
</dbReference>
<proteinExistence type="predicted"/>
<dbReference type="GO" id="GO:0022857">
    <property type="term" value="F:transmembrane transporter activity"/>
    <property type="evidence" value="ECO:0007669"/>
    <property type="project" value="InterPro"/>
</dbReference>
<dbReference type="GO" id="GO:0046982">
    <property type="term" value="F:protein heterodimerization activity"/>
    <property type="evidence" value="ECO:0007669"/>
    <property type="project" value="InterPro"/>
</dbReference>
<dbReference type="InterPro" id="IPR029387">
    <property type="entry name" value="OSTbeta"/>
</dbReference>
<dbReference type="InterPro" id="IPR052678">
    <property type="entry name" value="OST-beta_subunit"/>
</dbReference>
<protein>
    <submittedName>
        <fullName evidence="3">Organic solute transporter subunit beta</fullName>
    </submittedName>
</protein>
<name>A0A6P5IM01_PHACI</name>
<dbReference type="CTD" id="123264"/>
<gene>
    <name evidence="3" type="primary">SLC51B</name>
</gene>
<dbReference type="GO" id="GO:0005886">
    <property type="term" value="C:plasma membrane"/>
    <property type="evidence" value="ECO:0007669"/>
    <property type="project" value="InterPro"/>
</dbReference>
<organism evidence="2 3">
    <name type="scientific">Phascolarctos cinereus</name>
    <name type="common">Koala</name>
    <dbReference type="NCBI Taxonomy" id="38626"/>
    <lineage>
        <taxon>Eukaryota</taxon>
        <taxon>Metazoa</taxon>
        <taxon>Chordata</taxon>
        <taxon>Craniata</taxon>
        <taxon>Vertebrata</taxon>
        <taxon>Euteleostomi</taxon>
        <taxon>Mammalia</taxon>
        <taxon>Metatheria</taxon>
        <taxon>Diprotodontia</taxon>
        <taxon>Phascolarctidae</taxon>
        <taxon>Phascolarctos</taxon>
    </lineage>
</organism>